<dbReference type="InterPro" id="IPR002018">
    <property type="entry name" value="CarbesteraseB"/>
</dbReference>
<dbReference type="Pfam" id="PF00135">
    <property type="entry name" value="COesterase"/>
    <property type="match status" value="1"/>
</dbReference>
<comment type="similarity">
    <text evidence="1 3">Belongs to the type-B carboxylesterase/lipase family.</text>
</comment>
<accession>A0ABU2NE63</accession>
<evidence type="ECO:0000259" key="4">
    <source>
        <dbReference type="Pfam" id="PF00135"/>
    </source>
</evidence>
<protein>
    <recommendedName>
        <fullName evidence="3">Carboxylic ester hydrolase</fullName>
        <ecNumber evidence="3">3.1.1.-</ecNumber>
    </recommendedName>
</protein>
<dbReference type="InterPro" id="IPR050309">
    <property type="entry name" value="Type-B_Carboxylest/Lipase"/>
</dbReference>
<dbReference type="Proteomes" id="UP001183202">
    <property type="component" value="Unassembled WGS sequence"/>
</dbReference>
<dbReference type="EMBL" id="JAVREJ010000016">
    <property type="protein sequence ID" value="MDT0352036.1"/>
    <property type="molecule type" value="Genomic_DNA"/>
</dbReference>
<proteinExistence type="inferred from homology"/>
<dbReference type="InterPro" id="IPR019826">
    <property type="entry name" value="Carboxylesterase_B_AS"/>
</dbReference>
<evidence type="ECO:0000256" key="1">
    <source>
        <dbReference type="ARBA" id="ARBA00005964"/>
    </source>
</evidence>
<dbReference type="EC" id="3.1.1.-" evidence="3"/>
<evidence type="ECO:0000313" key="6">
    <source>
        <dbReference type="Proteomes" id="UP001183202"/>
    </source>
</evidence>
<dbReference type="InterPro" id="IPR029058">
    <property type="entry name" value="AB_hydrolase_fold"/>
</dbReference>
<name>A0ABU2NE63_9PSEU</name>
<evidence type="ECO:0000256" key="3">
    <source>
        <dbReference type="RuleBase" id="RU361235"/>
    </source>
</evidence>
<keyword evidence="2 3" id="KW-0378">Hydrolase</keyword>
<evidence type="ECO:0000256" key="2">
    <source>
        <dbReference type="ARBA" id="ARBA00022801"/>
    </source>
</evidence>
<reference evidence="6" key="1">
    <citation type="submission" date="2023-07" db="EMBL/GenBank/DDBJ databases">
        <title>30 novel species of actinomycetes from the DSMZ collection.</title>
        <authorList>
            <person name="Nouioui I."/>
        </authorList>
    </citation>
    <scope>NUCLEOTIDE SEQUENCE [LARGE SCALE GENOMIC DNA]</scope>
    <source>
        <strain evidence="6">DSM 45834</strain>
    </source>
</reference>
<keyword evidence="6" id="KW-1185">Reference proteome</keyword>
<organism evidence="5 6">
    <name type="scientific">Pseudonocardia charpentierae</name>
    <dbReference type="NCBI Taxonomy" id="3075545"/>
    <lineage>
        <taxon>Bacteria</taxon>
        <taxon>Bacillati</taxon>
        <taxon>Actinomycetota</taxon>
        <taxon>Actinomycetes</taxon>
        <taxon>Pseudonocardiales</taxon>
        <taxon>Pseudonocardiaceae</taxon>
        <taxon>Pseudonocardia</taxon>
    </lineage>
</organism>
<feature type="domain" description="Carboxylesterase type B" evidence="4">
    <location>
        <begin position="4"/>
        <end position="495"/>
    </location>
</feature>
<dbReference type="PROSITE" id="PS00122">
    <property type="entry name" value="CARBOXYLESTERASE_B_1"/>
    <property type="match status" value="1"/>
</dbReference>
<dbReference type="SUPFAM" id="SSF53474">
    <property type="entry name" value="alpha/beta-Hydrolases"/>
    <property type="match status" value="1"/>
</dbReference>
<gene>
    <name evidence="5" type="ORF">RM445_21125</name>
</gene>
<dbReference type="Gene3D" id="3.40.50.1820">
    <property type="entry name" value="alpha/beta hydrolase"/>
    <property type="match status" value="1"/>
</dbReference>
<dbReference type="RefSeq" id="WP_311558543.1">
    <property type="nucleotide sequence ID" value="NZ_JAVREJ010000016.1"/>
</dbReference>
<sequence>MTSDLEVRTTAGVVRGVAVGDDLRAWRGIPYAASAAGEGRFRAPRPPEQWTGVRDASAFGPVPPQQRVWLGLLGAGRRTGMGEDCLSVNVVAPTAPAPPRPVMVWIYGGAFSMGSSAVPGYAGHALARAGDVVYVSFNYRLGALGFTDVTRYATAARPFDSNLGIRDQVAALEWVRDNIAAFGGDPANVTIFGESAGGISVTTLLSVPTARGLFHRAIAQSPAPAAAYTPERAAGWAAQLVGLLGVEEKDAVGALLGASPDDVVRAGTLLDEWANEATPGVLCFAPVVDGEFLPVHPLDAAATGAAHPVPLLIGTNDREGTLFAKSGGNLLPTTPARIARLFASTDPAARDRVLAAYPGLPSRAAVADVAGDHAFWWPSMRAAEGHAGNAPTFVYRYDLAPRLARLAGLDATHAAEIVPVFGEVDSPMARLQTAAGGRAALRAVSLRMQAHWVHFARHGVPGPEWPAYDTDRRPTLIFDETDRVEDNPRGDRRAAWSGFTDYR</sequence>
<dbReference type="PANTHER" id="PTHR11559">
    <property type="entry name" value="CARBOXYLESTERASE"/>
    <property type="match status" value="1"/>
</dbReference>
<evidence type="ECO:0000313" key="5">
    <source>
        <dbReference type="EMBL" id="MDT0352036.1"/>
    </source>
</evidence>
<comment type="caution">
    <text evidence="5">The sequence shown here is derived from an EMBL/GenBank/DDBJ whole genome shotgun (WGS) entry which is preliminary data.</text>
</comment>